<evidence type="ECO:0000313" key="14">
    <source>
        <dbReference type="Proteomes" id="UP000265926"/>
    </source>
</evidence>
<keyword evidence="3 10" id="KW-1134">Transmembrane beta strand</keyword>
<keyword evidence="5 10" id="KW-0812">Transmembrane</keyword>
<comment type="caution">
    <text evidence="13">The sequence shown here is derived from an EMBL/GenBank/DDBJ whole genome shotgun (WGS) entry which is preliminary data.</text>
</comment>
<dbReference type="OrthoDB" id="1095312at2"/>
<dbReference type="Gene3D" id="2.40.170.20">
    <property type="entry name" value="TonB-dependent receptor, beta-barrel domain"/>
    <property type="match status" value="1"/>
</dbReference>
<dbReference type="SMART" id="SM00965">
    <property type="entry name" value="STN"/>
    <property type="match status" value="1"/>
</dbReference>
<keyword evidence="2 10" id="KW-0813">Transport</keyword>
<dbReference type="Proteomes" id="UP000265926">
    <property type="component" value="Unassembled WGS sequence"/>
</dbReference>
<dbReference type="InterPro" id="IPR023996">
    <property type="entry name" value="TonB-dep_OMP_SusC/RagA"/>
</dbReference>
<comment type="similarity">
    <text evidence="10 11">Belongs to the TonB-dependent receptor family.</text>
</comment>
<dbReference type="Pfam" id="PF07715">
    <property type="entry name" value="Plug"/>
    <property type="match status" value="1"/>
</dbReference>
<dbReference type="InterPro" id="IPR037066">
    <property type="entry name" value="Plug_dom_sf"/>
</dbReference>
<dbReference type="EMBL" id="QWGR01000010">
    <property type="protein sequence ID" value="RIJ47076.1"/>
    <property type="molecule type" value="Genomic_DNA"/>
</dbReference>
<accession>A0A399SSN2</accession>
<dbReference type="InterPro" id="IPR023997">
    <property type="entry name" value="TonB-dep_OMP_SusC/RagA_CS"/>
</dbReference>
<proteinExistence type="inferred from homology"/>
<dbReference type="Pfam" id="PF07660">
    <property type="entry name" value="STN"/>
    <property type="match status" value="1"/>
</dbReference>
<dbReference type="PROSITE" id="PS52016">
    <property type="entry name" value="TONB_DEPENDENT_REC_3"/>
    <property type="match status" value="1"/>
</dbReference>
<dbReference type="Gene3D" id="2.170.130.10">
    <property type="entry name" value="TonB-dependent receptor, plug domain"/>
    <property type="match status" value="1"/>
</dbReference>
<organism evidence="13 14">
    <name type="scientific">Maribellus luteus</name>
    <dbReference type="NCBI Taxonomy" id="2305463"/>
    <lineage>
        <taxon>Bacteria</taxon>
        <taxon>Pseudomonadati</taxon>
        <taxon>Bacteroidota</taxon>
        <taxon>Bacteroidia</taxon>
        <taxon>Marinilabiliales</taxon>
        <taxon>Prolixibacteraceae</taxon>
        <taxon>Maribellus</taxon>
    </lineage>
</organism>
<name>A0A399SSN2_9BACT</name>
<keyword evidence="4" id="KW-0406">Ion transport</keyword>
<gene>
    <name evidence="13" type="ORF">D1614_16200</name>
</gene>
<sequence>MASMSFLFKETQAIKKLLLMTKLTVLFVFLGFAQVLAVESYAQMTRLSMKVNDQSIEEVLEEIEDATEFFFLYNKDLIDVDQKVSVDARNETIKAILDGIFEGKDIAYTVYDRQIVLSNVEIINEMVAQQKSVSGKVADSDGLPLPGVTVVVKGTSNGTVTNADGEYTLNNIPADAVLQFSFVGMRAHEIEVGSQTAINVVMQLDAIGLEEVVAIGYGTQKKVNVTGSVDVVAGEKLANRPASNVSLLLQGASPNLNISLSNMGGEPGASQKWQIRGVGSISGNSSPLVLVDGVEMDINLLDPESIESISILKDASASAVYGSRAAFGVVLVTTKKGKKDQPVQIQYSNNLSFAVPIYIPNMEDSYTYAIAFNQAMANSGLSPKFPEEQVQRIKGYIDGTYPYPYDPENPPTYIWAGRHVGNANVNWTQEFYKKYAFQQKHNLNLSGSSEKTQYFFTAGFYDQPGLYSWGDDGYKRYNILANLSSNVTDWARFDFSTKYARSNTDSPIGMVGLPRTYTWSQIIDFWPTMPMYNIDGSINNPIVRVLQDGGRILTERNDLWINLGTEIEPVKGWKTNVRYNYNYKAGSESQNPKPVPVSVPNGSWGNIGESTTGVISSLNQTKYSLFSAHTSYERTIGRHYLKGLIGYEQDKSNYRWLYGSKMDLITQEVVAIRAALGTTTLDDRISHWATKGIFGRLNYNFDEKYLFEFSARYDGSSRFSSGSRWGFFPSFSAGYNIARENFWEPIKNHVNTLKIRASYGSLGNQNVANYLYLATIPVALRQDYIINNELPLYATSPKIISDDLTWETVTTFDVGFDAEFLNHRLSFIFDWYDRVTSDMIGPSMQLPSVLGTSAPSSNNAKLSTKGFELSIGWKDRVSSDFSYEVQVGLGDNKTIIKEYLNESGNIYSWYPGRVYGDQWGLTTDGIIQTPDEEMWDQTYYYSKWGPGDIKYKDLNDDKEINPGTMTLDDHGDLSIIANTTPRYTYNISVGANWKNFDFKMFWQGIGKRDLLPGRNSEYFWGLNNSPNNSSLFKEGNMLDYWRPADETNILGPNTDAYFPKPYFSAQRDKNTQYQTRYVLNAAYLRLKNLQIGYNIPQSVLDKIFIQRARIYVSGENLLTFTPLPKLFEPETAVSSNPNDGGVDLGEIYPITQMFSFGVSLTF</sequence>
<evidence type="ECO:0000256" key="3">
    <source>
        <dbReference type="ARBA" id="ARBA00022452"/>
    </source>
</evidence>
<keyword evidence="4" id="KW-0410">Iron transport</keyword>
<comment type="subcellular location">
    <subcellularLocation>
        <location evidence="1 10">Cell outer membrane</location>
        <topology evidence="1 10">Multi-pass membrane protein</topology>
    </subcellularLocation>
</comment>
<evidence type="ECO:0000256" key="10">
    <source>
        <dbReference type="PROSITE-ProRule" id="PRU01360"/>
    </source>
</evidence>
<dbReference type="Gene3D" id="2.60.40.1120">
    <property type="entry name" value="Carboxypeptidase-like, regulatory domain"/>
    <property type="match status" value="1"/>
</dbReference>
<evidence type="ECO:0000256" key="2">
    <source>
        <dbReference type="ARBA" id="ARBA00022448"/>
    </source>
</evidence>
<keyword evidence="8 10" id="KW-0472">Membrane</keyword>
<evidence type="ECO:0000259" key="12">
    <source>
        <dbReference type="SMART" id="SM00965"/>
    </source>
</evidence>
<dbReference type="Pfam" id="PF00593">
    <property type="entry name" value="TonB_dep_Rec_b-barrel"/>
    <property type="match status" value="1"/>
</dbReference>
<dbReference type="SUPFAM" id="SSF56935">
    <property type="entry name" value="Porins"/>
    <property type="match status" value="1"/>
</dbReference>
<protein>
    <submittedName>
        <fullName evidence="13">SusC/RagA family TonB-linked outer membrane protein</fullName>
    </submittedName>
</protein>
<dbReference type="InterPro" id="IPR012910">
    <property type="entry name" value="Plug_dom"/>
</dbReference>
<evidence type="ECO:0000313" key="13">
    <source>
        <dbReference type="EMBL" id="RIJ47076.1"/>
    </source>
</evidence>
<dbReference type="NCBIfam" id="TIGR04057">
    <property type="entry name" value="SusC_RagA_signa"/>
    <property type="match status" value="1"/>
</dbReference>
<feature type="domain" description="Secretin/TonB short N-terminal" evidence="12">
    <location>
        <begin position="69"/>
        <end position="120"/>
    </location>
</feature>
<keyword evidence="6" id="KW-0408">Iron</keyword>
<dbReference type="AlphaFoldDB" id="A0A399SSN2"/>
<dbReference type="Pfam" id="PF13715">
    <property type="entry name" value="CarbopepD_reg_2"/>
    <property type="match status" value="1"/>
</dbReference>
<dbReference type="InterPro" id="IPR036942">
    <property type="entry name" value="Beta-barrel_TonB_sf"/>
</dbReference>
<dbReference type="GO" id="GO:0006826">
    <property type="term" value="P:iron ion transport"/>
    <property type="evidence" value="ECO:0007669"/>
    <property type="project" value="UniProtKB-KW"/>
</dbReference>
<dbReference type="GO" id="GO:0009279">
    <property type="term" value="C:cell outer membrane"/>
    <property type="evidence" value="ECO:0007669"/>
    <property type="project" value="UniProtKB-SubCell"/>
</dbReference>
<dbReference type="InterPro" id="IPR008969">
    <property type="entry name" value="CarboxyPept-like_regulatory"/>
</dbReference>
<reference evidence="13 14" key="1">
    <citation type="submission" date="2018-08" db="EMBL/GenBank/DDBJ databases">
        <title>Pallidiluteibacterium maritimus gen. nov., sp. nov., isolated from coastal sediment.</title>
        <authorList>
            <person name="Zhou L.Y."/>
        </authorList>
    </citation>
    <scope>NUCLEOTIDE SEQUENCE [LARGE SCALE GENOMIC DNA]</scope>
    <source>
        <strain evidence="13 14">XSD2</strain>
    </source>
</reference>
<evidence type="ECO:0000256" key="7">
    <source>
        <dbReference type="ARBA" id="ARBA00023077"/>
    </source>
</evidence>
<evidence type="ECO:0000256" key="4">
    <source>
        <dbReference type="ARBA" id="ARBA00022496"/>
    </source>
</evidence>
<keyword evidence="14" id="KW-1185">Reference proteome</keyword>
<keyword evidence="7 11" id="KW-0798">TonB box</keyword>
<evidence type="ECO:0000256" key="9">
    <source>
        <dbReference type="ARBA" id="ARBA00023237"/>
    </source>
</evidence>
<evidence type="ECO:0000256" key="1">
    <source>
        <dbReference type="ARBA" id="ARBA00004571"/>
    </source>
</evidence>
<evidence type="ECO:0000256" key="8">
    <source>
        <dbReference type="ARBA" id="ARBA00023136"/>
    </source>
</evidence>
<dbReference type="SUPFAM" id="SSF49464">
    <property type="entry name" value="Carboxypeptidase regulatory domain-like"/>
    <property type="match status" value="1"/>
</dbReference>
<dbReference type="InterPro" id="IPR011662">
    <property type="entry name" value="Secretin/TonB_short_N"/>
</dbReference>
<evidence type="ECO:0000256" key="5">
    <source>
        <dbReference type="ARBA" id="ARBA00022692"/>
    </source>
</evidence>
<dbReference type="InterPro" id="IPR039426">
    <property type="entry name" value="TonB-dep_rcpt-like"/>
</dbReference>
<dbReference type="InterPro" id="IPR000531">
    <property type="entry name" value="Beta-barrel_TonB"/>
</dbReference>
<evidence type="ECO:0000256" key="11">
    <source>
        <dbReference type="RuleBase" id="RU003357"/>
    </source>
</evidence>
<dbReference type="NCBIfam" id="TIGR04056">
    <property type="entry name" value="OMP_RagA_SusC"/>
    <property type="match status" value="1"/>
</dbReference>
<evidence type="ECO:0000256" key="6">
    <source>
        <dbReference type="ARBA" id="ARBA00023004"/>
    </source>
</evidence>
<keyword evidence="9 10" id="KW-0998">Cell outer membrane</keyword>